<organism evidence="1 2">
    <name type="scientific">Oncorhynchus mykiss</name>
    <name type="common">Rainbow trout</name>
    <name type="synonym">Salmo gairdneri</name>
    <dbReference type="NCBI Taxonomy" id="8022"/>
    <lineage>
        <taxon>Eukaryota</taxon>
        <taxon>Metazoa</taxon>
        <taxon>Chordata</taxon>
        <taxon>Craniata</taxon>
        <taxon>Vertebrata</taxon>
        <taxon>Euteleostomi</taxon>
        <taxon>Actinopterygii</taxon>
        <taxon>Neopterygii</taxon>
        <taxon>Teleostei</taxon>
        <taxon>Protacanthopterygii</taxon>
        <taxon>Salmoniformes</taxon>
        <taxon>Salmonidae</taxon>
        <taxon>Salmoninae</taxon>
        <taxon>Oncorhynchus</taxon>
    </lineage>
</organism>
<dbReference type="STRING" id="8022.A0A060XT48"/>
<proteinExistence type="predicted"/>
<name>A0A060XT48_ONCMY</name>
<protein>
    <submittedName>
        <fullName evidence="1">Uncharacterized protein</fullName>
    </submittedName>
</protein>
<dbReference type="PaxDb" id="8022-A0A060XT48"/>
<reference evidence="1" key="1">
    <citation type="journal article" date="2014" name="Nat. Commun.">
        <title>The rainbow trout genome provides novel insights into evolution after whole-genome duplication in vertebrates.</title>
        <authorList>
            <person name="Berthelot C."/>
            <person name="Brunet F."/>
            <person name="Chalopin D."/>
            <person name="Juanchich A."/>
            <person name="Bernard M."/>
            <person name="Noel B."/>
            <person name="Bento P."/>
            <person name="Da Silva C."/>
            <person name="Labadie K."/>
            <person name="Alberti A."/>
            <person name="Aury J.M."/>
            <person name="Louis A."/>
            <person name="Dehais P."/>
            <person name="Bardou P."/>
            <person name="Montfort J."/>
            <person name="Klopp C."/>
            <person name="Cabau C."/>
            <person name="Gaspin C."/>
            <person name="Thorgaard G.H."/>
            <person name="Boussaha M."/>
            <person name="Quillet E."/>
            <person name="Guyomard R."/>
            <person name="Galiana D."/>
            <person name="Bobe J."/>
            <person name="Volff J.N."/>
            <person name="Genet C."/>
            <person name="Wincker P."/>
            <person name="Jaillon O."/>
            <person name="Roest Crollius H."/>
            <person name="Guiguen Y."/>
        </authorList>
    </citation>
    <scope>NUCLEOTIDE SEQUENCE [LARGE SCALE GENOMIC DNA]</scope>
</reference>
<gene>
    <name evidence="1" type="ORF">GSONMT00042538001</name>
</gene>
<dbReference type="AlphaFoldDB" id="A0A060XT48"/>
<accession>A0A060XT48</accession>
<reference evidence="1" key="2">
    <citation type="submission" date="2014-03" db="EMBL/GenBank/DDBJ databases">
        <authorList>
            <person name="Genoscope - CEA"/>
        </authorList>
    </citation>
    <scope>NUCLEOTIDE SEQUENCE</scope>
</reference>
<evidence type="ECO:0000313" key="1">
    <source>
        <dbReference type="EMBL" id="CDQ82823.1"/>
    </source>
</evidence>
<sequence length="73" mass="7801">MASLASAERRAFALKINRHSSAEIRRHFGGTYGSPQVSMQHSHHGSNASASMCFTVVSSATTGLLQPTMPFHG</sequence>
<evidence type="ECO:0000313" key="2">
    <source>
        <dbReference type="Proteomes" id="UP000193380"/>
    </source>
</evidence>
<dbReference type="EMBL" id="FR906054">
    <property type="protein sequence ID" value="CDQ82823.1"/>
    <property type="molecule type" value="Genomic_DNA"/>
</dbReference>
<dbReference type="Proteomes" id="UP000193380">
    <property type="component" value="Unassembled WGS sequence"/>
</dbReference>